<dbReference type="RefSeq" id="WP_156639568.1">
    <property type="nucleotide sequence ID" value="NZ_WOXT01000001.1"/>
</dbReference>
<accession>A0A7C9LFY6</accession>
<evidence type="ECO:0000256" key="1">
    <source>
        <dbReference type="SAM" id="Coils"/>
    </source>
</evidence>
<sequence>MEPTPRPSPQFEIVPREGRGRVPAWGWLVGAVVFGLLVGGGLAWWLAKPTVGSPEARIAESDRRLKASQAQVSELQQRVSTLTRSDQITRDANRDVQAMLADKDEQIASLRADVAFYERFVGSGAERKGLTVHSAEFEREAGGSWRYQVVLTQSLNRGAVSQGEMKFDVEGVRDGRLTTVKWDEMQQKPAAAGQQYEFRYFQRLGGSIVLPAGFTPQRVKVALRGKGANVDTALAWSSMSSPGE</sequence>
<feature type="coiled-coil region" evidence="1">
    <location>
        <begin position="58"/>
        <end position="113"/>
    </location>
</feature>
<reference evidence="3 4" key="1">
    <citation type="submission" date="2019-12" db="EMBL/GenBank/DDBJ databases">
        <authorList>
            <person name="Xu J."/>
        </authorList>
    </citation>
    <scope>NUCLEOTIDE SEQUENCE [LARGE SCALE GENOMIC DNA]</scope>
    <source>
        <strain evidence="3 4">HX-5-24</strain>
    </source>
</reference>
<feature type="transmembrane region" description="Helical" evidence="2">
    <location>
        <begin position="24"/>
        <end position="47"/>
    </location>
</feature>
<keyword evidence="1" id="KW-0175">Coiled coil</keyword>
<protein>
    <recommendedName>
        <fullName evidence="5">Transmembrane protein</fullName>
    </recommendedName>
</protein>
<evidence type="ECO:0000313" key="3">
    <source>
        <dbReference type="EMBL" id="MUV12820.1"/>
    </source>
</evidence>
<evidence type="ECO:0000313" key="4">
    <source>
        <dbReference type="Proteomes" id="UP000479692"/>
    </source>
</evidence>
<organism evidence="3 4">
    <name type="scientific">Noviluteimonas gilva</name>
    <dbReference type="NCBI Taxonomy" id="2682097"/>
    <lineage>
        <taxon>Bacteria</taxon>
        <taxon>Pseudomonadati</taxon>
        <taxon>Pseudomonadota</taxon>
        <taxon>Gammaproteobacteria</taxon>
        <taxon>Lysobacterales</taxon>
        <taxon>Lysobacteraceae</taxon>
        <taxon>Noviluteimonas</taxon>
    </lineage>
</organism>
<comment type="caution">
    <text evidence="3">The sequence shown here is derived from an EMBL/GenBank/DDBJ whole genome shotgun (WGS) entry which is preliminary data.</text>
</comment>
<name>A0A7C9LFY6_9GAMM</name>
<dbReference type="Pfam" id="PF20567">
    <property type="entry name" value="DUF6776"/>
    <property type="match status" value="1"/>
</dbReference>
<dbReference type="EMBL" id="WOXT01000001">
    <property type="protein sequence ID" value="MUV12820.1"/>
    <property type="molecule type" value="Genomic_DNA"/>
</dbReference>
<dbReference type="AlphaFoldDB" id="A0A7C9LFY6"/>
<proteinExistence type="predicted"/>
<keyword evidence="2" id="KW-1133">Transmembrane helix</keyword>
<keyword evidence="2" id="KW-0472">Membrane</keyword>
<evidence type="ECO:0000256" key="2">
    <source>
        <dbReference type="SAM" id="Phobius"/>
    </source>
</evidence>
<dbReference type="InterPro" id="IPR046703">
    <property type="entry name" value="DUF6776"/>
</dbReference>
<gene>
    <name evidence="3" type="ORF">GN331_01205</name>
</gene>
<keyword evidence="2" id="KW-0812">Transmembrane</keyword>
<keyword evidence="4" id="KW-1185">Reference proteome</keyword>
<dbReference type="Proteomes" id="UP000479692">
    <property type="component" value="Unassembled WGS sequence"/>
</dbReference>
<evidence type="ECO:0008006" key="5">
    <source>
        <dbReference type="Google" id="ProtNLM"/>
    </source>
</evidence>